<evidence type="ECO:0000313" key="2">
    <source>
        <dbReference type="Proteomes" id="UP001153737"/>
    </source>
</evidence>
<keyword evidence="2" id="KW-1185">Reference proteome</keyword>
<proteinExistence type="predicted"/>
<organism evidence="1 2">
    <name type="scientific">Phaedon cochleariae</name>
    <name type="common">Mustard beetle</name>
    <dbReference type="NCBI Taxonomy" id="80249"/>
    <lineage>
        <taxon>Eukaryota</taxon>
        <taxon>Metazoa</taxon>
        <taxon>Ecdysozoa</taxon>
        <taxon>Arthropoda</taxon>
        <taxon>Hexapoda</taxon>
        <taxon>Insecta</taxon>
        <taxon>Pterygota</taxon>
        <taxon>Neoptera</taxon>
        <taxon>Endopterygota</taxon>
        <taxon>Coleoptera</taxon>
        <taxon>Polyphaga</taxon>
        <taxon>Cucujiformia</taxon>
        <taxon>Chrysomeloidea</taxon>
        <taxon>Chrysomelidae</taxon>
        <taxon>Chrysomelinae</taxon>
        <taxon>Chrysomelini</taxon>
        <taxon>Phaedon</taxon>
    </lineage>
</organism>
<dbReference type="Proteomes" id="UP001153737">
    <property type="component" value="Chromosome 15"/>
</dbReference>
<sequence>MFVEHRAYLRRIGRGGLSDLDVKLRYPIQISHTQIASSNSTSSELTVDDPHLKKNLPDLSHHPLVVGPRYLDEDLTMSWSNHLGWNTSGVLMTKNVTEDSGMFWKQSMEQLEREVCSKKLLEQKEGDGRTFEKVLEPKPV</sequence>
<name>A0A9N9X1W6_PHACE</name>
<dbReference type="AlphaFoldDB" id="A0A9N9X1W6"/>
<reference evidence="1" key="1">
    <citation type="submission" date="2022-01" db="EMBL/GenBank/DDBJ databases">
        <authorList>
            <person name="King R."/>
        </authorList>
    </citation>
    <scope>NUCLEOTIDE SEQUENCE</scope>
</reference>
<dbReference type="OrthoDB" id="9995526at2759"/>
<protein>
    <submittedName>
        <fullName evidence="1">Uncharacterized protein</fullName>
    </submittedName>
</protein>
<gene>
    <name evidence="1" type="ORF">PHAECO_LOCUS4766</name>
</gene>
<reference evidence="1" key="2">
    <citation type="submission" date="2022-10" db="EMBL/GenBank/DDBJ databases">
        <authorList>
            <consortium name="ENA_rothamsted_submissions"/>
            <consortium name="culmorum"/>
            <person name="King R."/>
        </authorList>
    </citation>
    <scope>NUCLEOTIDE SEQUENCE</scope>
</reference>
<evidence type="ECO:0000313" key="1">
    <source>
        <dbReference type="EMBL" id="CAG9817156.1"/>
    </source>
</evidence>
<accession>A0A9N9X1W6</accession>
<dbReference type="EMBL" id="OU896721">
    <property type="protein sequence ID" value="CAG9817156.1"/>
    <property type="molecule type" value="Genomic_DNA"/>
</dbReference>